<dbReference type="SUPFAM" id="SSF55031">
    <property type="entry name" value="Bacterial exopeptidase dimerisation domain"/>
    <property type="match status" value="1"/>
</dbReference>
<dbReference type="Pfam" id="PF07687">
    <property type="entry name" value="M20_dimer"/>
    <property type="match status" value="1"/>
</dbReference>
<dbReference type="PANTHER" id="PTHR43808:SF31">
    <property type="entry name" value="N-ACETYL-L-CITRULLINE DEACETYLASE"/>
    <property type="match status" value="1"/>
</dbReference>
<dbReference type="Pfam" id="PF01546">
    <property type="entry name" value="Peptidase_M20"/>
    <property type="match status" value="1"/>
</dbReference>
<dbReference type="InterPro" id="IPR050072">
    <property type="entry name" value="Peptidase_M20A"/>
</dbReference>
<dbReference type="InterPro" id="IPR002933">
    <property type="entry name" value="Peptidase_M20"/>
</dbReference>
<proteinExistence type="predicted"/>
<dbReference type="SUPFAM" id="SSF53187">
    <property type="entry name" value="Zn-dependent exopeptidases"/>
    <property type="match status" value="1"/>
</dbReference>
<reference evidence="4 5" key="1">
    <citation type="submission" date="2023-10" db="EMBL/GenBank/DDBJ databases">
        <title>Development of a sustainable strategy for remediation of hydrocarbon-contaminated territories based on the waste exchange concept.</title>
        <authorList>
            <person name="Krivoruchko A."/>
        </authorList>
    </citation>
    <scope>NUCLEOTIDE SEQUENCE [LARGE SCALE GENOMIC DNA]</scope>
    <source>
        <strain evidence="4 5">IEGM 1323</strain>
    </source>
</reference>
<dbReference type="InterPro" id="IPR036264">
    <property type="entry name" value="Bact_exopeptidase_dim_dom"/>
</dbReference>
<dbReference type="PANTHER" id="PTHR43808">
    <property type="entry name" value="ACETYLORNITHINE DEACETYLASE"/>
    <property type="match status" value="1"/>
</dbReference>
<evidence type="ECO:0000313" key="5">
    <source>
        <dbReference type="Proteomes" id="UP001185755"/>
    </source>
</evidence>
<gene>
    <name evidence="4" type="ORF">R3P96_02070</name>
</gene>
<evidence type="ECO:0000256" key="2">
    <source>
        <dbReference type="ARBA" id="ARBA00022801"/>
    </source>
</evidence>
<keyword evidence="5" id="KW-1185">Reference proteome</keyword>
<dbReference type="RefSeq" id="WP_317562993.1">
    <property type="nucleotide sequence ID" value="NZ_JAWLJX010000001.1"/>
</dbReference>
<feature type="domain" description="Peptidase M20 dimerisation" evidence="3">
    <location>
        <begin position="175"/>
        <end position="257"/>
    </location>
</feature>
<evidence type="ECO:0000256" key="1">
    <source>
        <dbReference type="ARBA" id="ARBA00022723"/>
    </source>
</evidence>
<comment type="caution">
    <text evidence="4">The sequence shown here is derived from an EMBL/GenBank/DDBJ whole genome shotgun (WGS) entry which is preliminary data.</text>
</comment>
<dbReference type="InterPro" id="IPR011650">
    <property type="entry name" value="Peptidase_M20_dimer"/>
</dbReference>
<organism evidence="4 5">
    <name type="scientific">Rhodococcoides yunnanense</name>
    <dbReference type="NCBI Taxonomy" id="278209"/>
    <lineage>
        <taxon>Bacteria</taxon>
        <taxon>Bacillati</taxon>
        <taxon>Actinomycetota</taxon>
        <taxon>Actinomycetes</taxon>
        <taxon>Mycobacteriales</taxon>
        <taxon>Nocardiaceae</taxon>
        <taxon>Rhodococcoides</taxon>
    </lineage>
</organism>
<evidence type="ECO:0000313" key="4">
    <source>
        <dbReference type="EMBL" id="MDV6260117.1"/>
    </source>
</evidence>
<keyword evidence="1" id="KW-0479">Metal-binding</keyword>
<dbReference type="Gene3D" id="3.40.630.10">
    <property type="entry name" value="Zn peptidases"/>
    <property type="match status" value="1"/>
</dbReference>
<protein>
    <submittedName>
        <fullName evidence="4">M20/M25/M40 family metallo-hydrolase</fullName>
    </submittedName>
</protein>
<dbReference type="Proteomes" id="UP001185755">
    <property type="component" value="Unassembled WGS sequence"/>
</dbReference>
<dbReference type="Gene3D" id="3.30.70.360">
    <property type="match status" value="1"/>
</dbReference>
<name>A0ABU4B7F8_9NOCA</name>
<sequence>MALDRTTAAGMLAELVTQRTVSGDPVPQRSSMDAVVSVLSARTNGIAVEGDRDGPHPWLLITNDAPPTAARLVFACHVDTVPAGDLSNWQFDPFAADIENGVLRGRGTSDMKAGLVAATAAVLDAFENGVPAALLLTSDEEIGSLGALAARHAVAECSVGAVVVPEATGNQIHLGHRGALWVDVTTKGVAAHGSTPQRGESAIMKLVDVLARARDELPLSTDAFLGAETFNVGMIDGGSAPNIVPDTAHVVVDHRTVGDGSTLLSWWRDQPEVDHVETRIDLPGVRTAGGDSWIDELPHSVAREPVTYFTDASIIAAAAPGAPIVVWGPGTPALMHAADETVALEELEAAITAYTAVTRAWPTVD</sequence>
<dbReference type="EMBL" id="JAWLJX010000001">
    <property type="protein sequence ID" value="MDV6260117.1"/>
    <property type="molecule type" value="Genomic_DNA"/>
</dbReference>
<keyword evidence="2" id="KW-0378">Hydrolase</keyword>
<accession>A0ABU4B7F8</accession>
<evidence type="ECO:0000259" key="3">
    <source>
        <dbReference type="Pfam" id="PF07687"/>
    </source>
</evidence>